<evidence type="ECO:0008006" key="3">
    <source>
        <dbReference type="Google" id="ProtNLM"/>
    </source>
</evidence>
<gene>
    <name evidence="1" type="ORF">AXF42_Ash010739</name>
</gene>
<proteinExistence type="predicted"/>
<protein>
    <recommendedName>
        <fullName evidence="3">MAPK kinase substrate protein</fullName>
    </recommendedName>
</protein>
<dbReference type="Proteomes" id="UP000236161">
    <property type="component" value="Unassembled WGS sequence"/>
</dbReference>
<reference evidence="1 2" key="1">
    <citation type="journal article" date="2017" name="Nature">
        <title>The Apostasia genome and the evolution of orchids.</title>
        <authorList>
            <person name="Zhang G.Q."/>
            <person name="Liu K.W."/>
            <person name="Li Z."/>
            <person name="Lohaus R."/>
            <person name="Hsiao Y.Y."/>
            <person name="Niu S.C."/>
            <person name="Wang J.Y."/>
            <person name="Lin Y.C."/>
            <person name="Xu Q."/>
            <person name="Chen L.J."/>
            <person name="Yoshida K."/>
            <person name="Fujiwara S."/>
            <person name="Wang Z.W."/>
            <person name="Zhang Y.Q."/>
            <person name="Mitsuda N."/>
            <person name="Wang M."/>
            <person name="Liu G.H."/>
            <person name="Pecoraro L."/>
            <person name="Huang H.X."/>
            <person name="Xiao X.J."/>
            <person name="Lin M."/>
            <person name="Wu X.Y."/>
            <person name="Wu W.L."/>
            <person name="Chen Y.Y."/>
            <person name="Chang S.B."/>
            <person name="Sakamoto S."/>
            <person name="Ohme-Takagi M."/>
            <person name="Yagi M."/>
            <person name="Zeng S.J."/>
            <person name="Shen C.Y."/>
            <person name="Yeh C.M."/>
            <person name="Luo Y.B."/>
            <person name="Tsai W.C."/>
            <person name="Van de Peer Y."/>
            <person name="Liu Z.J."/>
        </authorList>
    </citation>
    <scope>NUCLEOTIDE SEQUENCE [LARGE SCALE GENOMIC DNA]</scope>
    <source>
        <strain evidence="2">cv. Shenzhen</strain>
        <tissue evidence="1">Stem</tissue>
    </source>
</reference>
<evidence type="ECO:0000313" key="1">
    <source>
        <dbReference type="EMBL" id="PKA49055.1"/>
    </source>
</evidence>
<accession>A0A2I0A0H9</accession>
<organism evidence="1 2">
    <name type="scientific">Apostasia shenzhenica</name>
    <dbReference type="NCBI Taxonomy" id="1088818"/>
    <lineage>
        <taxon>Eukaryota</taxon>
        <taxon>Viridiplantae</taxon>
        <taxon>Streptophyta</taxon>
        <taxon>Embryophyta</taxon>
        <taxon>Tracheophyta</taxon>
        <taxon>Spermatophyta</taxon>
        <taxon>Magnoliopsida</taxon>
        <taxon>Liliopsida</taxon>
        <taxon>Asparagales</taxon>
        <taxon>Orchidaceae</taxon>
        <taxon>Apostasioideae</taxon>
        <taxon>Apostasia</taxon>
    </lineage>
</organism>
<dbReference type="EMBL" id="KZ452040">
    <property type="protein sequence ID" value="PKA49055.1"/>
    <property type="molecule type" value="Genomic_DNA"/>
</dbReference>
<name>A0A2I0A0H9_9ASPA</name>
<sequence>MAGLQRSTETFRRSGSSGQVWEDRFLAGKMNAAKEEGLGGLRQSHSVGTIGLKDRSRPTAVEVAAAGERARGYRAEGVTPALDPPSPKVSCCGLCGGDFSKSSAGRKSKARRR</sequence>
<dbReference type="Pfam" id="PF15697">
    <property type="entry name" value="DUF4666"/>
    <property type="match status" value="1"/>
</dbReference>
<dbReference type="OrthoDB" id="689003at2759"/>
<dbReference type="AlphaFoldDB" id="A0A2I0A0H9"/>
<dbReference type="PANTHER" id="PTHR33730">
    <property type="entry name" value="OS05G0542732 PROTEIN-RELATED"/>
    <property type="match status" value="1"/>
</dbReference>
<keyword evidence="2" id="KW-1185">Reference proteome</keyword>
<dbReference type="PANTHER" id="PTHR33730:SF4">
    <property type="entry name" value="OS05G0542732 PROTEIN"/>
    <property type="match status" value="1"/>
</dbReference>
<dbReference type="InterPro" id="IPR031421">
    <property type="entry name" value="DUF4666"/>
</dbReference>
<dbReference type="STRING" id="1088818.A0A2I0A0H9"/>
<evidence type="ECO:0000313" key="2">
    <source>
        <dbReference type="Proteomes" id="UP000236161"/>
    </source>
</evidence>